<reference evidence="2" key="3">
    <citation type="submission" date="2015-04" db="UniProtKB">
        <authorList>
            <consortium name="EnsemblPlants"/>
        </authorList>
    </citation>
    <scope>IDENTIFICATION</scope>
</reference>
<evidence type="ECO:0000256" key="1">
    <source>
        <dbReference type="SAM" id="MobiDB-lite"/>
    </source>
</evidence>
<name>A0A0D9VV75_9ORYZ</name>
<dbReference type="eggNOG" id="ENOG502R3VB">
    <property type="taxonomic scope" value="Eukaryota"/>
</dbReference>
<dbReference type="PANTHER" id="PTHR43019:SF64">
    <property type="entry name" value="OS07G0666400 PROTEIN"/>
    <property type="match status" value="1"/>
</dbReference>
<accession>A0A0D9VV75</accession>
<reference evidence="3" key="2">
    <citation type="submission" date="2013-12" db="EMBL/GenBank/DDBJ databases">
        <authorList>
            <person name="Yu Y."/>
            <person name="Lee S."/>
            <person name="de Baynast K."/>
            <person name="Wissotski M."/>
            <person name="Liu L."/>
            <person name="Talag J."/>
            <person name="Goicoechea J."/>
            <person name="Angelova A."/>
            <person name="Jetty R."/>
            <person name="Kudrna D."/>
            <person name="Golser W."/>
            <person name="Rivera L."/>
            <person name="Zhang J."/>
            <person name="Wing R."/>
        </authorList>
    </citation>
    <scope>NUCLEOTIDE SEQUENCE</scope>
</reference>
<feature type="region of interest" description="Disordered" evidence="1">
    <location>
        <begin position="1"/>
        <end position="53"/>
    </location>
</feature>
<dbReference type="EnsemblPlants" id="LPERR03G18160.1">
    <property type="protein sequence ID" value="LPERR03G18160.1"/>
    <property type="gene ID" value="LPERR03G18160"/>
</dbReference>
<organism evidence="2 3">
    <name type="scientific">Leersia perrieri</name>
    <dbReference type="NCBI Taxonomy" id="77586"/>
    <lineage>
        <taxon>Eukaryota</taxon>
        <taxon>Viridiplantae</taxon>
        <taxon>Streptophyta</taxon>
        <taxon>Embryophyta</taxon>
        <taxon>Tracheophyta</taxon>
        <taxon>Spermatophyta</taxon>
        <taxon>Magnoliopsida</taxon>
        <taxon>Liliopsida</taxon>
        <taxon>Poales</taxon>
        <taxon>Poaceae</taxon>
        <taxon>BOP clade</taxon>
        <taxon>Oryzoideae</taxon>
        <taxon>Oryzeae</taxon>
        <taxon>Oryzinae</taxon>
        <taxon>Leersia</taxon>
    </lineage>
</organism>
<feature type="compositionally biased region" description="Low complexity" evidence="1">
    <location>
        <begin position="41"/>
        <end position="53"/>
    </location>
</feature>
<dbReference type="Gramene" id="LPERR03G18160.1">
    <property type="protein sequence ID" value="LPERR03G18160.1"/>
    <property type="gene ID" value="LPERR03G18160"/>
</dbReference>
<dbReference type="HOGENOM" id="CLU_1005971_0_0_1"/>
<reference evidence="2 3" key="1">
    <citation type="submission" date="2012-08" db="EMBL/GenBank/DDBJ databases">
        <title>Oryza genome evolution.</title>
        <authorList>
            <person name="Wing R.A."/>
        </authorList>
    </citation>
    <scope>NUCLEOTIDE SEQUENCE</scope>
</reference>
<dbReference type="SUPFAM" id="SSF50494">
    <property type="entry name" value="Trypsin-like serine proteases"/>
    <property type="match status" value="1"/>
</dbReference>
<proteinExistence type="predicted"/>
<dbReference type="Gene3D" id="2.40.10.120">
    <property type="match status" value="1"/>
</dbReference>
<protein>
    <submittedName>
        <fullName evidence="2">Uncharacterized protein</fullName>
    </submittedName>
</protein>
<dbReference type="AlphaFoldDB" id="A0A0D9VV75"/>
<dbReference type="InterPro" id="IPR009003">
    <property type="entry name" value="Peptidase_S1_PA"/>
</dbReference>
<dbReference type="STRING" id="77586.A0A0D9VV75"/>
<dbReference type="PANTHER" id="PTHR43019">
    <property type="entry name" value="SERINE ENDOPROTEASE DEGS"/>
    <property type="match status" value="1"/>
</dbReference>
<dbReference type="Pfam" id="PF13365">
    <property type="entry name" value="Trypsin_2"/>
    <property type="match status" value="1"/>
</dbReference>
<evidence type="ECO:0000313" key="3">
    <source>
        <dbReference type="Proteomes" id="UP000032180"/>
    </source>
</evidence>
<keyword evidence="3" id="KW-1185">Reference proteome</keyword>
<evidence type="ECO:0000313" key="2">
    <source>
        <dbReference type="EnsemblPlants" id="LPERR03G18160.1"/>
    </source>
</evidence>
<dbReference type="Proteomes" id="UP000032180">
    <property type="component" value="Chromosome 3"/>
</dbReference>
<feature type="compositionally biased region" description="Low complexity" evidence="1">
    <location>
        <begin position="1"/>
        <end position="13"/>
    </location>
</feature>
<sequence>MAASGSSTTTPGSQDLGHGGAVPSVTPGDVAPLASHDGVCSPSTSSSSAVPPTATLGTTVVTSSSTLGVVPAAQRSSNASIVVVPPTVNQHAMQTRKGNTSLILTCEHVLKDHGVNSIMNVTLSTGQKVDARVAYLDKDKDLALLRVDGGLPVSCNPFEFWENGTIVTGIDVVLLAFFPMSGGVATQPGTFPGKISSEPVRVRGNEEIRCDYISMPGTSGSPIILQRLNMVVGVDNGAENAMKICTSFQTIKEALNQWLQNEDDTMSNEDMLSMIAQ</sequence>